<feature type="compositionally biased region" description="Gly residues" evidence="8">
    <location>
        <begin position="1028"/>
        <end position="1055"/>
    </location>
</feature>
<feature type="compositionally biased region" description="Acidic residues" evidence="8">
    <location>
        <begin position="1014"/>
        <end position="1027"/>
    </location>
</feature>
<feature type="compositionally biased region" description="Basic residues" evidence="8">
    <location>
        <begin position="1056"/>
        <end position="1065"/>
    </location>
</feature>
<dbReference type="GO" id="GO:0051536">
    <property type="term" value="F:iron-sulfur cluster binding"/>
    <property type="evidence" value="ECO:0007669"/>
    <property type="project" value="UniProtKB-KW"/>
</dbReference>
<dbReference type="PANTHER" id="PTHR13184">
    <property type="entry name" value="37S RIBOSOMAL PROTEIN S22"/>
    <property type="match status" value="1"/>
</dbReference>
<feature type="compositionally biased region" description="Low complexity" evidence="8">
    <location>
        <begin position="666"/>
        <end position="686"/>
    </location>
</feature>
<keyword evidence="3" id="KW-0809">Transit peptide</keyword>
<evidence type="ECO:0000256" key="3">
    <source>
        <dbReference type="ARBA" id="ARBA00022946"/>
    </source>
</evidence>
<evidence type="ECO:0000313" key="10">
    <source>
        <dbReference type="Proteomes" id="UP000247498"/>
    </source>
</evidence>
<evidence type="ECO:0000313" key="9">
    <source>
        <dbReference type="EMBL" id="GBF95535.1"/>
    </source>
</evidence>
<evidence type="ECO:0000256" key="4">
    <source>
        <dbReference type="ARBA" id="ARBA00023004"/>
    </source>
</evidence>
<organism evidence="9 10">
    <name type="scientific">Raphidocelis subcapitata</name>
    <dbReference type="NCBI Taxonomy" id="307507"/>
    <lineage>
        <taxon>Eukaryota</taxon>
        <taxon>Viridiplantae</taxon>
        <taxon>Chlorophyta</taxon>
        <taxon>core chlorophytes</taxon>
        <taxon>Chlorophyceae</taxon>
        <taxon>CS clade</taxon>
        <taxon>Sphaeropleales</taxon>
        <taxon>Selenastraceae</taxon>
        <taxon>Raphidocelis</taxon>
    </lineage>
</organism>
<feature type="compositionally biased region" description="Low complexity" evidence="8">
    <location>
        <begin position="790"/>
        <end position="812"/>
    </location>
</feature>
<dbReference type="GO" id="GO:0046872">
    <property type="term" value="F:metal ion binding"/>
    <property type="evidence" value="ECO:0007669"/>
    <property type="project" value="UniProtKB-KW"/>
</dbReference>
<keyword evidence="5" id="KW-0411">Iron-sulfur</keyword>
<feature type="compositionally biased region" description="Low complexity" evidence="8">
    <location>
        <begin position="867"/>
        <end position="882"/>
    </location>
</feature>
<dbReference type="GO" id="GO:0008168">
    <property type="term" value="F:methyltransferase activity"/>
    <property type="evidence" value="ECO:0007669"/>
    <property type="project" value="InterPro"/>
</dbReference>
<comment type="caution">
    <text evidence="9">The sequence shown here is derived from an EMBL/GenBank/DDBJ whole genome shotgun (WGS) entry which is preliminary data.</text>
</comment>
<sequence>MRQAARALRWAWPQRLAPPERPDVLRSGASFSTRIVPAEVARQVAQRWQGLARLPRDVVAELTAFFADHGLRKRHAQRRVLALSRHLQQLSRSPARGGLRPYRQLPGGAEAAAAARLAPGGAGSGTAAAGGPLQQLLPARGRDGDALAPVQALGPAAAAAELAVAEWAADAVSYAHRRSGRLSGKALAAIEVAASLRGPLSLGERELRAWAGLPPPLADAEEEEAARAAAPSYSLPEAQAYALARMGGSNAALAHIFGELAGRLPGFTPRAMLDYGAGPGTAIWAADEVWPEAVALAHAVEPSHHMVRLGRRLEEARREGRERPPFVSWHPDLASLAGVPGARRGGAAYGSRRRLVASRGRAGRHAALAAAAAGPDSARRELGFARGMLAARLRRYRRRYDLVVASYVLSEVAGPRERAAIVARLWSLTGDTLVLVEPGTPSGFANVADARAALLTSEARKAAKVARRAAAAAAALGGGAALDQNLAAKLRRYGAHVAAPCPHDGPCPLAGGRAWCHFGQRFHRPSWMQEVKARPGHRTSHRDHQDERFSYVVIRRGARPSGVPDVGITATFETEGRASEAAGEEGAGQSPLRRQLPQFGPGGPLPVIPEAAVRRRVEANRRAAWAALAAAGQGQQQQGQQQQGQQLEPVPGQWRLDEGVDGATFAAQSAAASSDDEAGAASQSEAVGPSDDLDGADEPGLALERLEALGAASSSGGAPQGLVSAGGGAAAEVAAVAAADEEAARERLSRVNARLGPFGFGLVDRLTALEDQGIDWTSGAPDGGTGGLEAAAEPSPTAPPAAAADDSGDVAPQAAVAGDEAWRAQRHPSLSPAQERELALAQLAARLGGPAAAAALLQASGTPPQPAAAAAEAASAAAPEAPADIDWRRRDPESYGLAAAASYGWSRVIRPPRKRGGHVVLDLCAPAPHAASSSGGDGGDGGDGGAGAVGRGSLGLLRGRLERHVVTRGDAAKWMGGAAYRLARQARWGDLWPSFYNANPKRQVVAPPEAPGLYEEEEEGEGEEEEWGGGGGSSGGGGGGGGGGSSRGGDGGSGGGRRRGLGRRWRLVEARGAGGFSL</sequence>
<dbReference type="InParanoid" id="A0A2V0PEL5"/>
<feature type="region of interest" description="Disordered" evidence="8">
    <location>
        <begin position="776"/>
        <end position="834"/>
    </location>
</feature>
<dbReference type="Pfam" id="PF09243">
    <property type="entry name" value="Rsm22"/>
    <property type="match status" value="3"/>
</dbReference>
<keyword evidence="6" id="KW-0496">Mitochondrion</keyword>
<evidence type="ECO:0000256" key="6">
    <source>
        <dbReference type="ARBA" id="ARBA00023128"/>
    </source>
</evidence>
<gene>
    <name evidence="9" type="ORF">Rsub_08516</name>
</gene>
<comment type="function">
    <text evidence="7">Mitochondrial ribosome (mitoribosome) assembly factor. Binds at the interface of the head and body domains of the mitochondrial small ribosomal subunit (mt-SSU), occluding the mRNA channel and preventing compaction of the head domain towards the body. Probable inactive methyltransferase: retains the characteristic folding and ability to bind S-adenosyl-L-methionine, but it probably lost its methyltransferase activity.</text>
</comment>
<dbReference type="EMBL" id="BDRX01000066">
    <property type="protein sequence ID" value="GBF95535.1"/>
    <property type="molecule type" value="Genomic_DNA"/>
</dbReference>
<feature type="region of interest" description="Disordered" evidence="8">
    <location>
        <begin position="1002"/>
        <end position="1066"/>
    </location>
</feature>
<dbReference type="OrthoDB" id="421327at2759"/>
<evidence type="ECO:0000256" key="8">
    <source>
        <dbReference type="SAM" id="MobiDB-lite"/>
    </source>
</evidence>
<comment type="subcellular location">
    <subcellularLocation>
        <location evidence="1">Mitochondrion</location>
    </subcellularLocation>
</comment>
<evidence type="ECO:0000256" key="1">
    <source>
        <dbReference type="ARBA" id="ARBA00004173"/>
    </source>
</evidence>
<proteinExistence type="predicted"/>
<keyword evidence="2" id="KW-0479">Metal-binding</keyword>
<protein>
    <submittedName>
        <fullName evidence="9">Uncharacterized protein</fullName>
    </submittedName>
</protein>
<accession>A0A2V0PEL5</accession>
<reference evidence="9 10" key="1">
    <citation type="journal article" date="2018" name="Sci. Rep.">
        <title>Raphidocelis subcapitata (=Pseudokirchneriella subcapitata) provides an insight into genome evolution and environmental adaptations in the Sphaeropleales.</title>
        <authorList>
            <person name="Suzuki S."/>
            <person name="Yamaguchi H."/>
            <person name="Nakajima N."/>
            <person name="Kawachi M."/>
        </authorList>
    </citation>
    <scope>NUCLEOTIDE SEQUENCE [LARGE SCALE GENOMIC DNA]</scope>
    <source>
        <strain evidence="9 10">NIES-35</strain>
    </source>
</reference>
<dbReference type="GO" id="GO:0006412">
    <property type="term" value="P:translation"/>
    <property type="evidence" value="ECO:0007669"/>
    <property type="project" value="InterPro"/>
</dbReference>
<keyword evidence="10" id="KW-1185">Reference proteome</keyword>
<dbReference type="SUPFAM" id="SSF53335">
    <property type="entry name" value="S-adenosyl-L-methionine-dependent methyltransferases"/>
    <property type="match status" value="1"/>
</dbReference>
<evidence type="ECO:0000256" key="7">
    <source>
        <dbReference type="ARBA" id="ARBA00045681"/>
    </source>
</evidence>
<dbReference type="STRING" id="307507.A0A2V0PEL5"/>
<dbReference type="InterPro" id="IPR052571">
    <property type="entry name" value="Mt_RNA_Methyltransferase"/>
</dbReference>
<dbReference type="InterPro" id="IPR029063">
    <property type="entry name" value="SAM-dependent_MTases_sf"/>
</dbReference>
<dbReference type="Proteomes" id="UP000247498">
    <property type="component" value="Unassembled WGS sequence"/>
</dbReference>
<feature type="region of interest" description="Disordered" evidence="8">
    <location>
        <begin position="666"/>
        <end position="698"/>
    </location>
</feature>
<evidence type="ECO:0000256" key="2">
    <source>
        <dbReference type="ARBA" id="ARBA00022723"/>
    </source>
</evidence>
<name>A0A2V0PEL5_9CHLO</name>
<dbReference type="FunCoup" id="A0A2V0PEL5">
    <property type="interactions" value="1561"/>
</dbReference>
<keyword evidence="4" id="KW-0408">Iron</keyword>
<dbReference type="GO" id="GO:0003735">
    <property type="term" value="F:structural constituent of ribosome"/>
    <property type="evidence" value="ECO:0007669"/>
    <property type="project" value="TreeGrafter"/>
</dbReference>
<dbReference type="InterPro" id="IPR015324">
    <property type="entry name" value="Ribosomal_Rsm22-like"/>
</dbReference>
<feature type="region of interest" description="Disordered" evidence="8">
    <location>
        <begin position="862"/>
        <end position="882"/>
    </location>
</feature>
<feature type="region of interest" description="Disordered" evidence="8">
    <location>
        <begin position="573"/>
        <end position="607"/>
    </location>
</feature>
<evidence type="ECO:0000256" key="5">
    <source>
        <dbReference type="ARBA" id="ARBA00023014"/>
    </source>
</evidence>
<dbReference type="AlphaFoldDB" id="A0A2V0PEL5"/>
<dbReference type="GO" id="GO:0005763">
    <property type="term" value="C:mitochondrial small ribosomal subunit"/>
    <property type="evidence" value="ECO:0007669"/>
    <property type="project" value="TreeGrafter"/>
</dbReference>
<dbReference type="PANTHER" id="PTHR13184:SF5">
    <property type="entry name" value="METHYLTRANSFERASE-LIKE PROTEIN 17, MITOCHONDRIAL"/>
    <property type="match status" value="1"/>
</dbReference>